<name>A0A816M282_BRANA</name>
<evidence type="ECO:0000313" key="3">
    <source>
        <dbReference type="EMBL" id="CAF1985924.1"/>
    </source>
</evidence>
<keyword evidence="1" id="KW-1133">Transmembrane helix</keyword>
<feature type="domain" description="Protein DA1-like" evidence="2">
    <location>
        <begin position="283"/>
        <end position="322"/>
    </location>
</feature>
<organism evidence="3">
    <name type="scientific">Brassica napus</name>
    <name type="common">Rape</name>
    <dbReference type="NCBI Taxonomy" id="3708"/>
    <lineage>
        <taxon>Eukaryota</taxon>
        <taxon>Viridiplantae</taxon>
        <taxon>Streptophyta</taxon>
        <taxon>Embryophyta</taxon>
        <taxon>Tracheophyta</taxon>
        <taxon>Spermatophyta</taxon>
        <taxon>Magnoliopsida</taxon>
        <taxon>eudicotyledons</taxon>
        <taxon>Gunneridae</taxon>
        <taxon>Pentapetalae</taxon>
        <taxon>rosids</taxon>
        <taxon>malvids</taxon>
        <taxon>Brassicales</taxon>
        <taxon>Brassicaceae</taxon>
        <taxon>Brassiceae</taxon>
        <taxon>Brassica</taxon>
    </lineage>
</organism>
<reference evidence="3" key="1">
    <citation type="submission" date="2021-01" db="EMBL/GenBank/DDBJ databases">
        <authorList>
            <consortium name="Genoscope - CEA"/>
            <person name="William W."/>
        </authorList>
    </citation>
    <scope>NUCLEOTIDE SEQUENCE</scope>
</reference>
<dbReference type="AlphaFoldDB" id="A0A816M282"/>
<evidence type="ECO:0000256" key="1">
    <source>
        <dbReference type="SAM" id="Phobius"/>
    </source>
</evidence>
<evidence type="ECO:0000259" key="2">
    <source>
        <dbReference type="Pfam" id="PF12315"/>
    </source>
</evidence>
<protein>
    <submittedName>
        <fullName evidence="3">(rape) hypothetical protein</fullName>
    </submittedName>
</protein>
<gene>
    <name evidence="3" type="ORF">DARMORV10_C07P25200.1</name>
</gene>
<dbReference type="Proteomes" id="UP001295469">
    <property type="component" value="Chromosome C07"/>
</dbReference>
<accession>A0A816M282</accession>
<dbReference type="InterPro" id="IPR022087">
    <property type="entry name" value="DA1-like_dom"/>
</dbReference>
<feature type="domain" description="Protein DA1-like" evidence="2">
    <location>
        <begin position="92"/>
        <end position="200"/>
    </location>
</feature>
<dbReference type="PANTHER" id="PTHR24209:SF28">
    <property type="entry name" value="PROTEIN DA1-RELATED 4-RELATED"/>
    <property type="match status" value="1"/>
</dbReference>
<keyword evidence="1" id="KW-0812">Transmembrane</keyword>
<feature type="transmembrane region" description="Helical" evidence="1">
    <location>
        <begin position="245"/>
        <end position="270"/>
    </location>
</feature>
<dbReference type="InterPro" id="IPR045218">
    <property type="entry name" value="DA1-like"/>
</dbReference>
<proteinExistence type="predicted"/>
<dbReference type="EMBL" id="HG994371">
    <property type="protein sequence ID" value="CAF1985924.1"/>
    <property type="molecule type" value="Genomic_DNA"/>
</dbReference>
<dbReference type="Pfam" id="PF12315">
    <property type="entry name" value="DA1-like"/>
    <property type="match status" value="2"/>
</dbReference>
<keyword evidence="1" id="KW-0472">Membrane</keyword>
<sequence>MKFQVLEEYGHMNPPRCMCGGCNSEIEHGRSVDVLWHPECLWLTVFFQMKKFHQHPFWEERYCPAYESDGTPKCSSCERLEPMGTNYVKLSDALNKAEVEEKIDYQYEVITRGICLSEAQTIITSVSKRPRMGPHNQLIDMVTDSQRVVRDCEVTAILILYGLPRLMTGYILAHEMMHAYLRLNRYRNLNTVIEEGICQIETDDSPVYGVGFRKVNKMVSNSSLKETLEIIHPGLTLSNHYQVPLFILFFLLWCVCFLLVGLCCFVIYLAHEMMHAYLRLNSSSFHTPAATASKTGACSDFEKKLVDFCKNQIETDDSPVYVHEVLQEIVQACVMKMELNRSSSFVMCVSLLKSRPQRRERERFPWCVLLLGVEGDSEAFLWCHWCTLGAHVLGEVIPRSGRLKPRLRGSLAKAVSLKRSVKIAAVEDTVLRLTGW</sequence>
<dbReference type="PANTHER" id="PTHR24209">
    <property type="entry name" value="PROTEIN DA1-RELATED 2"/>
    <property type="match status" value="1"/>
</dbReference>